<evidence type="ECO:0000313" key="3">
    <source>
        <dbReference type="Proteomes" id="UP001519503"/>
    </source>
</evidence>
<gene>
    <name evidence="2" type="ORF">G6R30_05800</name>
</gene>
<organism evidence="2 3">
    <name type="scientific">Fructobacillus parabroussonetiae</name>
    <dbReference type="NCBI Taxonomy" id="2713174"/>
    <lineage>
        <taxon>Bacteria</taxon>
        <taxon>Bacillati</taxon>
        <taxon>Bacillota</taxon>
        <taxon>Bacilli</taxon>
        <taxon>Lactobacillales</taxon>
        <taxon>Lactobacillaceae</taxon>
        <taxon>Fructobacillus</taxon>
    </lineage>
</organism>
<comment type="caution">
    <text evidence="2">The sequence shown here is derived from an EMBL/GenBank/DDBJ whole genome shotgun (WGS) entry which is preliminary data.</text>
</comment>
<evidence type="ECO:0000256" key="1">
    <source>
        <dbReference type="SAM" id="Phobius"/>
    </source>
</evidence>
<keyword evidence="1" id="KW-0812">Transmembrane</keyword>
<proteinExistence type="predicted"/>
<keyword evidence="1" id="KW-0472">Membrane</keyword>
<keyword evidence="1" id="KW-1133">Transmembrane helix</keyword>
<feature type="transmembrane region" description="Helical" evidence="1">
    <location>
        <begin position="7"/>
        <end position="26"/>
    </location>
</feature>
<evidence type="ECO:0000313" key="2">
    <source>
        <dbReference type="EMBL" id="MBS9337974.1"/>
    </source>
</evidence>
<accession>A0ABS5QXQ0</accession>
<keyword evidence="3" id="KW-1185">Reference proteome</keyword>
<sequence length="101" mass="11902">MNKRWPAYVLLPTLLVLFAFSALYFLQLEILSHDVENRRAVRIRQAVETVQIKASTNFLLTGKEKGRIEGFDYQINQEKQRIQIERDRVKKELTLLINTLV</sequence>
<dbReference type="Proteomes" id="UP001519503">
    <property type="component" value="Unassembled WGS sequence"/>
</dbReference>
<dbReference type="EMBL" id="JAAMFL010000010">
    <property type="protein sequence ID" value="MBS9337974.1"/>
    <property type="molecule type" value="Genomic_DNA"/>
</dbReference>
<reference evidence="2 3" key="1">
    <citation type="submission" date="2020-02" db="EMBL/GenBank/DDBJ databases">
        <title>Fructobacillus sp. isolated from paper mulberry of Taiwan.</title>
        <authorList>
            <person name="Lin S.-T."/>
        </authorList>
    </citation>
    <scope>NUCLEOTIDE SEQUENCE [LARGE SCALE GENOMIC DNA]</scope>
    <source>
        <strain evidence="2 3">S1-1</strain>
    </source>
</reference>
<dbReference type="RefSeq" id="WP_213822473.1">
    <property type="nucleotide sequence ID" value="NZ_JAAMFL010000010.1"/>
</dbReference>
<name>A0ABS5QXQ0_9LACO</name>
<protein>
    <submittedName>
        <fullName evidence="2">Uncharacterized protein</fullName>
    </submittedName>
</protein>